<comment type="caution">
    <text evidence="2">The sequence shown here is derived from an EMBL/GenBank/DDBJ whole genome shotgun (WGS) entry which is preliminary data.</text>
</comment>
<dbReference type="Proteomes" id="UP001474120">
    <property type="component" value="Unassembled WGS sequence"/>
</dbReference>
<gene>
    <name evidence="2" type="ORF">AABB81_09460</name>
</gene>
<accession>A0ABU9L2W6</accession>
<sequence>MQTINYILKDIRPFKLNTDIAQLKKTFEQYPFSHLPVVDDKIFYGAIAREEIEILKDNTHKLNELKQLIQPFYVTDTMNWFEVLQYFASYNTNLMPILNSDKKYIGYFELDDFLNMFKCTPFLHEEGVILVVSKNINDYSFSEISQIVESNNATLFGAFVSKIENDIAQITLKLSLHDINNTLHSFRRYNYEILNEFEKDKYLEELNDRSNYLQKYLNI</sequence>
<proteinExistence type="predicted"/>
<dbReference type="Pfam" id="PF00571">
    <property type="entry name" value="CBS"/>
    <property type="match status" value="1"/>
</dbReference>
<protein>
    <submittedName>
        <fullName evidence="2">CBS domain-containing protein</fullName>
    </submittedName>
</protein>
<evidence type="ECO:0000313" key="2">
    <source>
        <dbReference type="EMBL" id="MEL4456120.1"/>
    </source>
</evidence>
<keyword evidence="3" id="KW-1185">Reference proteome</keyword>
<evidence type="ECO:0000313" key="3">
    <source>
        <dbReference type="Proteomes" id="UP001474120"/>
    </source>
</evidence>
<dbReference type="SUPFAM" id="SSF54631">
    <property type="entry name" value="CBS-domain pair"/>
    <property type="match status" value="1"/>
</dbReference>
<evidence type="ECO:0000259" key="1">
    <source>
        <dbReference type="Pfam" id="PF00571"/>
    </source>
</evidence>
<feature type="domain" description="CBS" evidence="1">
    <location>
        <begin position="70"/>
        <end position="115"/>
    </location>
</feature>
<reference evidence="2 3" key="1">
    <citation type="submission" date="2024-04" db="EMBL/GenBank/DDBJ databases">
        <title>whole genome sequencing of Lutimonas vermicola strain IMCC1616.</title>
        <authorList>
            <person name="Bae S.S."/>
        </authorList>
    </citation>
    <scope>NUCLEOTIDE SEQUENCE [LARGE SCALE GENOMIC DNA]</scope>
    <source>
        <strain evidence="2 3">IMCC1616</strain>
    </source>
</reference>
<dbReference type="EMBL" id="JBCDNA010000002">
    <property type="protein sequence ID" value="MEL4456120.1"/>
    <property type="molecule type" value="Genomic_DNA"/>
</dbReference>
<dbReference type="InterPro" id="IPR046342">
    <property type="entry name" value="CBS_dom_sf"/>
</dbReference>
<dbReference type="Gene3D" id="3.10.580.10">
    <property type="entry name" value="CBS-domain"/>
    <property type="match status" value="1"/>
</dbReference>
<name>A0ABU9L2W6_9FLAO</name>
<organism evidence="2 3">
    <name type="scientific">Lutimonas vermicola</name>
    <dbReference type="NCBI Taxonomy" id="414288"/>
    <lineage>
        <taxon>Bacteria</taxon>
        <taxon>Pseudomonadati</taxon>
        <taxon>Bacteroidota</taxon>
        <taxon>Flavobacteriia</taxon>
        <taxon>Flavobacteriales</taxon>
        <taxon>Flavobacteriaceae</taxon>
        <taxon>Lutimonas</taxon>
    </lineage>
</organism>
<dbReference type="RefSeq" id="WP_342160165.1">
    <property type="nucleotide sequence ID" value="NZ_JBCDNA010000002.1"/>
</dbReference>
<dbReference type="InterPro" id="IPR000644">
    <property type="entry name" value="CBS_dom"/>
</dbReference>